<protein>
    <submittedName>
        <fullName evidence="8">Uncharacterized membrane-anchored protein YitT, contains DUF161 and DUF2179 domains</fullName>
    </submittedName>
</protein>
<keyword evidence="5 6" id="KW-0472">Membrane</keyword>
<evidence type="ECO:0000313" key="9">
    <source>
        <dbReference type="Proteomes" id="UP000199158"/>
    </source>
</evidence>
<dbReference type="PANTHER" id="PTHR33545:SF5">
    <property type="entry name" value="UPF0750 MEMBRANE PROTEIN YITT"/>
    <property type="match status" value="1"/>
</dbReference>
<dbReference type="EMBL" id="FOCG01000001">
    <property type="protein sequence ID" value="SEM64807.1"/>
    <property type="molecule type" value="Genomic_DNA"/>
</dbReference>
<evidence type="ECO:0000256" key="3">
    <source>
        <dbReference type="ARBA" id="ARBA00022692"/>
    </source>
</evidence>
<dbReference type="OrthoDB" id="3180973at2"/>
<dbReference type="GO" id="GO:0005886">
    <property type="term" value="C:plasma membrane"/>
    <property type="evidence" value="ECO:0007669"/>
    <property type="project" value="UniProtKB-SubCell"/>
</dbReference>
<feature type="transmembrane region" description="Helical" evidence="6">
    <location>
        <begin position="55"/>
        <end position="75"/>
    </location>
</feature>
<organism evidence="8 9">
    <name type="scientific">Hydrogenoanaerobacterium saccharovorans</name>
    <dbReference type="NCBI Taxonomy" id="474960"/>
    <lineage>
        <taxon>Bacteria</taxon>
        <taxon>Bacillati</taxon>
        <taxon>Bacillota</taxon>
        <taxon>Clostridia</taxon>
        <taxon>Eubacteriales</taxon>
        <taxon>Oscillospiraceae</taxon>
        <taxon>Hydrogenoanaerobacterium</taxon>
    </lineage>
</organism>
<gene>
    <name evidence="8" type="ORF">SAMN05216180_1067</name>
</gene>
<feature type="transmembrane region" description="Helical" evidence="6">
    <location>
        <begin position="110"/>
        <end position="129"/>
    </location>
</feature>
<dbReference type="PIRSF" id="PIRSF006483">
    <property type="entry name" value="Membrane_protein_YitT"/>
    <property type="match status" value="1"/>
</dbReference>
<reference evidence="8 9" key="1">
    <citation type="submission" date="2016-10" db="EMBL/GenBank/DDBJ databases">
        <authorList>
            <person name="de Groot N.N."/>
        </authorList>
    </citation>
    <scope>NUCLEOTIDE SEQUENCE [LARGE SCALE GENOMIC DNA]</scope>
    <source>
        <strain evidence="8 9">CGMCC 1.5070</strain>
    </source>
</reference>
<dbReference type="CDD" id="cd16380">
    <property type="entry name" value="YitT_C"/>
    <property type="match status" value="1"/>
</dbReference>
<dbReference type="InterPro" id="IPR019264">
    <property type="entry name" value="DUF2179"/>
</dbReference>
<sequence length="283" mass="30953">MKKLKSKEFWMLNLGIFIVAVGVYFFKFPNKFSIGGVSGISVILGDLIKNYSPGTFVFILNMLLMLLGFAVFGKGFGIKTAYASFMLSAEIWVLERIFPMNHPFTDEPMLELVFAVMLPAIGSAILFNIDASTGGTDVIAMILKKYTAINIGRALLLSDFLITVAAGSVFGIKIGLFSFLGLALKALVVDSVIESINLCKYFTIITSKPEEISNFIVKNLHRGATSMDANGVFTHENKTVIICAVHRAQAVQLRHYVRSVDAKAFILITNTSEIIGKGFRGVA</sequence>
<evidence type="ECO:0000256" key="1">
    <source>
        <dbReference type="ARBA" id="ARBA00004651"/>
    </source>
</evidence>
<accession>A0A1H8A5K2</accession>
<feature type="transmembrane region" description="Helical" evidence="6">
    <location>
        <begin position="160"/>
        <end position="184"/>
    </location>
</feature>
<dbReference type="STRING" id="474960.SAMN05216180_1067"/>
<dbReference type="Proteomes" id="UP000199158">
    <property type="component" value="Unassembled WGS sequence"/>
</dbReference>
<dbReference type="InterPro" id="IPR051461">
    <property type="entry name" value="UPF0750_membrane"/>
</dbReference>
<evidence type="ECO:0000259" key="7">
    <source>
        <dbReference type="Pfam" id="PF10035"/>
    </source>
</evidence>
<keyword evidence="4 6" id="KW-1133">Transmembrane helix</keyword>
<dbReference type="Gene3D" id="3.30.70.120">
    <property type="match status" value="1"/>
</dbReference>
<evidence type="ECO:0000256" key="6">
    <source>
        <dbReference type="SAM" id="Phobius"/>
    </source>
</evidence>
<evidence type="ECO:0000256" key="5">
    <source>
        <dbReference type="ARBA" id="ARBA00023136"/>
    </source>
</evidence>
<proteinExistence type="predicted"/>
<dbReference type="PANTHER" id="PTHR33545">
    <property type="entry name" value="UPF0750 MEMBRANE PROTEIN YITT-RELATED"/>
    <property type="match status" value="1"/>
</dbReference>
<keyword evidence="3 6" id="KW-0812">Transmembrane</keyword>
<dbReference type="RefSeq" id="WP_092752364.1">
    <property type="nucleotide sequence ID" value="NZ_FOCG01000001.1"/>
</dbReference>
<dbReference type="Pfam" id="PF02588">
    <property type="entry name" value="YitT_membrane"/>
    <property type="match status" value="1"/>
</dbReference>
<feature type="transmembrane region" description="Helical" evidence="6">
    <location>
        <begin position="9"/>
        <end position="26"/>
    </location>
</feature>
<dbReference type="AlphaFoldDB" id="A0A1H8A5K2"/>
<evidence type="ECO:0000256" key="4">
    <source>
        <dbReference type="ARBA" id="ARBA00022989"/>
    </source>
</evidence>
<keyword evidence="9" id="KW-1185">Reference proteome</keyword>
<dbReference type="InterPro" id="IPR003740">
    <property type="entry name" value="YitT"/>
</dbReference>
<evidence type="ECO:0000313" key="8">
    <source>
        <dbReference type="EMBL" id="SEM64807.1"/>
    </source>
</evidence>
<keyword evidence="2" id="KW-1003">Cell membrane</keyword>
<feature type="domain" description="DUF2179" evidence="7">
    <location>
        <begin position="222"/>
        <end position="276"/>
    </location>
</feature>
<dbReference type="InterPro" id="IPR015867">
    <property type="entry name" value="N-reg_PII/ATP_PRibTrfase_C"/>
</dbReference>
<name>A0A1H8A5K2_9FIRM</name>
<comment type="subcellular location">
    <subcellularLocation>
        <location evidence="1">Cell membrane</location>
        <topology evidence="1">Multi-pass membrane protein</topology>
    </subcellularLocation>
</comment>
<dbReference type="Pfam" id="PF10035">
    <property type="entry name" value="DUF2179"/>
    <property type="match status" value="1"/>
</dbReference>
<evidence type="ECO:0000256" key="2">
    <source>
        <dbReference type="ARBA" id="ARBA00022475"/>
    </source>
</evidence>